<feature type="transmembrane region" description="Helical" evidence="3">
    <location>
        <begin position="352"/>
        <end position="372"/>
    </location>
</feature>
<feature type="transmembrane region" description="Helical" evidence="3">
    <location>
        <begin position="243"/>
        <end position="262"/>
    </location>
</feature>
<proteinExistence type="inferred from homology"/>
<dbReference type="InterPro" id="IPR036259">
    <property type="entry name" value="MFS_trans_sf"/>
</dbReference>
<feature type="transmembrane region" description="Helical" evidence="3">
    <location>
        <begin position="454"/>
        <end position="475"/>
    </location>
</feature>
<reference evidence="6" key="1">
    <citation type="journal article" date="2017" name="Nat. Microbiol.">
        <title>Global analysis of biosynthetic gene clusters reveals vast potential of secondary metabolite production in Penicillium species.</title>
        <authorList>
            <person name="Nielsen J.C."/>
            <person name="Grijseels S."/>
            <person name="Prigent S."/>
            <person name="Ji B."/>
            <person name="Dainat J."/>
            <person name="Nielsen K.F."/>
            <person name="Frisvad J.C."/>
            <person name="Workman M."/>
            <person name="Nielsen J."/>
        </authorList>
    </citation>
    <scope>NUCLEOTIDE SEQUENCE [LARGE SCALE GENOMIC DNA]</scope>
    <source>
        <strain evidence="6">IBT 31321</strain>
    </source>
</reference>
<keyword evidence="3" id="KW-1133">Transmembrane helix</keyword>
<feature type="domain" description="Major facilitator superfamily (MFS) profile" evidence="4">
    <location>
        <begin position="287"/>
        <end position="481"/>
    </location>
</feature>
<keyword evidence="3" id="KW-0812">Transmembrane</keyword>
<evidence type="ECO:0000256" key="2">
    <source>
        <dbReference type="ARBA" id="ARBA00006727"/>
    </source>
</evidence>
<comment type="subcellular location">
    <subcellularLocation>
        <location evidence="1">Membrane</location>
        <topology evidence="1">Multi-pass membrane protein</topology>
    </subcellularLocation>
</comment>
<feature type="transmembrane region" description="Helical" evidence="3">
    <location>
        <begin position="211"/>
        <end position="231"/>
    </location>
</feature>
<dbReference type="Proteomes" id="UP000191500">
    <property type="component" value="Unassembled WGS sequence"/>
</dbReference>
<dbReference type="EMBL" id="MDDG01000012">
    <property type="protein sequence ID" value="OQE36222.1"/>
    <property type="molecule type" value="Genomic_DNA"/>
</dbReference>
<dbReference type="SUPFAM" id="SSF103473">
    <property type="entry name" value="MFS general substrate transporter"/>
    <property type="match status" value="1"/>
</dbReference>
<organism evidence="5 6">
    <name type="scientific">Penicillium coprophilum</name>
    <dbReference type="NCBI Taxonomy" id="36646"/>
    <lineage>
        <taxon>Eukaryota</taxon>
        <taxon>Fungi</taxon>
        <taxon>Dikarya</taxon>
        <taxon>Ascomycota</taxon>
        <taxon>Pezizomycotina</taxon>
        <taxon>Eurotiomycetes</taxon>
        <taxon>Eurotiomycetidae</taxon>
        <taxon>Eurotiales</taxon>
        <taxon>Aspergillaceae</taxon>
        <taxon>Penicillium</taxon>
    </lineage>
</organism>
<evidence type="ECO:0000256" key="3">
    <source>
        <dbReference type="SAM" id="Phobius"/>
    </source>
</evidence>
<sequence>MYKSFYLLQLTTFPFLEHRPFFLLVLIRELVLAMEEVTRSHMAANDTEKGVQTPPDETNYGTHLSNIDDDAQLPPMDGGMDAWLFLAACFAMEALVWGFAFTYGVFQAYYSDIPQFKDSGNIAVVGTCAMGIMYLDIPLVFAAYRQWPRYQRLGCGLGVLMMCAALGLSSLATNTNHLIITQGIFYAIGGSIAYAPCILLMEEWFDRRKGLAFGVMWAGTGLGGAVLPIVIEQLLGKYGYRITLRGFAVVLFVLTGPLVYFVKPRVPIPASRPSPPAPSFRFLFTSTFILFQVCNTIEALGFFLPSLYLPTYAGMLGASTSLQALTVILFNSASVAGCVIMGAIIDKFDVTACILVNTIASSLAVFLIWGFSKSLAPLYVFSVLYGLSAGSYTSTWPGIMREVVNKKPSAESSMVFASLAAGRGIGNLVSGPLSEALVKGMPWEGNVGWGYGSGYGSLIVFTGVTGVVGGGSYLARSMKWL</sequence>
<evidence type="ECO:0000256" key="1">
    <source>
        <dbReference type="ARBA" id="ARBA00004141"/>
    </source>
</evidence>
<dbReference type="GO" id="GO:0022857">
    <property type="term" value="F:transmembrane transporter activity"/>
    <property type="evidence" value="ECO:0007669"/>
    <property type="project" value="InterPro"/>
</dbReference>
<gene>
    <name evidence="5" type="ORF">PENCOP_c012G05165</name>
</gene>
<dbReference type="InterPro" id="IPR011701">
    <property type="entry name" value="MFS"/>
</dbReference>
<keyword evidence="6" id="KW-1185">Reference proteome</keyword>
<feature type="transmembrane region" description="Helical" evidence="3">
    <location>
        <begin position="324"/>
        <end position="345"/>
    </location>
</feature>
<keyword evidence="3" id="KW-0472">Membrane</keyword>
<evidence type="ECO:0000313" key="6">
    <source>
        <dbReference type="Proteomes" id="UP000191500"/>
    </source>
</evidence>
<dbReference type="AlphaFoldDB" id="A0A1V6UCL9"/>
<feature type="transmembrane region" description="Helical" evidence="3">
    <location>
        <begin position="122"/>
        <end position="141"/>
    </location>
</feature>
<feature type="transmembrane region" description="Helical" evidence="3">
    <location>
        <begin position="178"/>
        <end position="199"/>
    </location>
</feature>
<dbReference type="InterPro" id="IPR050327">
    <property type="entry name" value="Proton-linked_MCT"/>
</dbReference>
<name>A0A1V6UCL9_9EURO</name>
<feature type="transmembrane region" description="Helical" evidence="3">
    <location>
        <begin position="153"/>
        <end position="172"/>
    </location>
</feature>
<evidence type="ECO:0000259" key="4">
    <source>
        <dbReference type="PROSITE" id="PS50850"/>
    </source>
</evidence>
<evidence type="ECO:0000313" key="5">
    <source>
        <dbReference type="EMBL" id="OQE36222.1"/>
    </source>
</evidence>
<dbReference type="GO" id="GO:0016020">
    <property type="term" value="C:membrane"/>
    <property type="evidence" value="ECO:0007669"/>
    <property type="project" value="UniProtKB-SubCell"/>
</dbReference>
<protein>
    <recommendedName>
        <fullName evidence="4">Major facilitator superfamily (MFS) profile domain-containing protein</fullName>
    </recommendedName>
</protein>
<feature type="transmembrane region" description="Helical" evidence="3">
    <location>
        <begin position="282"/>
        <end position="304"/>
    </location>
</feature>
<dbReference type="PANTHER" id="PTHR11360:SF287">
    <property type="entry name" value="MFS MONOCARBOXYLATE TRANSPORTER"/>
    <property type="match status" value="1"/>
</dbReference>
<dbReference type="Gene3D" id="1.20.1250.20">
    <property type="entry name" value="MFS general substrate transporter like domains"/>
    <property type="match status" value="2"/>
</dbReference>
<dbReference type="Pfam" id="PF07690">
    <property type="entry name" value="MFS_1"/>
    <property type="match status" value="1"/>
</dbReference>
<feature type="transmembrane region" description="Helical" evidence="3">
    <location>
        <begin position="82"/>
        <end position="110"/>
    </location>
</feature>
<comment type="caution">
    <text evidence="5">The sequence shown here is derived from an EMBL/GenBank/DDBJ whole genome shotgun (WGS) entry which is preliminary data.</text>
</comment>
<dbReference type="PANTHER" id="PTHR11360">
    <property type="entry name" value="MONOCARBOXYLATE TRANSPORTER"/>
    <property type="match status" value="1"/>
</dbReference>
<dbReference type="PROSITE" id="PS50850">
    <property type="entry name" value="MFS"/>
    <property type="match status" value="1"/>
</dbReference>
<accession>A0A1V6UCL9</accession>
<dbReference type="InterPro" id="IPR020846">
    <property type="entry name" value="MFS_dom"/>
</dbReference>
<comment type="similarity">
    <text evidence="2">Belongs to the major facilitator superfamily. Monocarboxylate porter (TC 2.A.1.13) family.</text>
</comment>